<sequence>MNVIYINTHDSGRVLSPYGYDIPTDNLKEFAKDALTFTNTYCVGPTCSPSRAGLLTGTYPHQNGMLGLAQRGFSLAKPENHLANFLKNNGYTTCLSGIQHEYGWYLDLEENGLHDLGYENILTTSSKEFVKEDLHIWDRDNAMEVVKWLDNYDKEKPFFIAYGMHSTHRPYPIKVLDKIDERYVKPIFPITNNEENRHDHAQFMTTAYYADENIKLILDALKRNKLYEDTVIIYTTDHGVALPFNKCNLTDTGIGVAMIIRVSGAKSNGEVMDNLVSHIDVFPTLCELLSLEKPEYLEGKSFKKVFDNSKEEIRDFIFSEINFHTSYEPVRCIRTNRYKYIKYYDNNWNKINLSNIDESDPKTFLMKNGLKEQIKYREGLFDLYYDPSERNNLVEDEKYQSILEELREKLYQEQVRTNDPILAGKLEIKKGYKVNKVECEKASSKDKNDYISM</sequence>
<organism evidence="5 6">
    <name type="scientific">Fusobacterium mortiferum</name>
    <dbReference type="NCBI Taxonomy" id="850"/>
    <lineage>
        <taxon>Bacteria</taxon>
        <taxon>Fusobacteriati</taxon>
        <taxon>Fusobacteriota</taxon>
        <taxon>Fusobacteriia</taxon>
        <taxon>Fusobacteriales</taxon>
        <taxon>Fusobacteriaceae</taxon>
        <taxon>Fusobacterium</taxon>
    </lineage>
</organism>
<dbReference type="InterPro" id="IPR017850">
    <property type="entry name" value="Alkaline_phosphatase_core_sf"/>
</dbReference>
<dbReference type="InterPro" id="IPR000917">
    <property type="entry name" value="Sulfatase_N"/>
</dbReference>
<evidence type="ECO:0000256" key="2">
    <source>
        <dbReference type="ARBA" id="ARBA00022723"/>
    </source>
</evidence>
<dbReference type="RefSeq" id="WP_118234704.1">
    <property type="nucleotide sequence ID" value="NZ_QRHL01000035.1"/>
</dbReference>
<name>A0A414PN01_FUSMR</name>
<dbReference type="GO" id="GO:0046872">
    <property type="term" value="F:metal ion binding"/>
    <property type="evidence" value="ECO:0007669"/>
    <property type="project" value="UniProtKB-KW"/>
</dbReference>
<reference evidence="5 6" key="1">
    <citation type="submission" date="2018-08" db="EMBL/GenBank/DDBJ databases">
        <title>A genome reference for cultivated species of the human gut microbiota.</title>
        <authorList>
            <person name="Zou Y."/>
            <person name="Xue W."/>
            <person name="Luo G."/>
        </authorList>
    </citation>
    <scope>NUCLEOTIDE SEQUENCE [LARGE SCALE GENOMIC DNA]</scope>
    <source>
        <strain evidence="5 6">AM25-1</strain>
    </source>
</reference>
<evidence type="ECO:0000313" key="6">
    <source>
        <dbReference type="Proteomes" id="UP000284676"/>
    </source>
</evidence>
<keyword evidence="3 5" id="KW-0378">Hydrolase</keyword>
<dbReference type="GO" id="GO:0005737">
    <property type="term" value="C:cytoplasm"/>
    <property type="evidence" value="ECO:0007669"/>
    <property type="project" value="TreeGrafter"/>
</dbReference>
<protein>
    <submittedName>
        <fullName evidence="5">N-sulfoglucosamine sulfohydrolase</fullName>
    </submittedName>
</protein>
<dbReference type="Proteomes" id="UP000284676">
    <property type="component" value="Unassembled WGS sequence"/>
</dbReference>
<dbReference type="CDD" id="cd16027">
    <property type="entry name" value="SGSH"/>
    <property type="match status" value="1"/>
</dbReference>
<gene>
    <name evidence="5" type="ORF">DW663_11895</name>
</gene>
<dbReference type="EMBL" id="QRHL01000035">
    <property type="protein sequence ID" value="RHF69921.1"/>
    <property type="molecule type" value="Genomic_DNA"/>
</dbReference>
<evidence type="ECO:0000256" key="1">
    <source>
        <dbReference type="ARBA" id="ARBA00008779"/>
    </source>
</evidence>
<dbReference type="Gene3D" id="3.40.720.10">
    <property type="entry name" value="Alkaline Phosphatase, subunit A"/>
    <property type="match status" value="1"/>
</dbReference>
<keyword evidence="2" id="KW-0479">Metal-binding</keyword>
<proteinExistence type="inferred from homology"/>
<evidence type="ECO:0000256" key="3">
    <source>
        <dbReference type="ARBA" id="ARBA00022801"/>
    </source>
</evidence>
<dbReference type="GO" id="GO:0008484">
    <property type="term" value="F:sulfuric ester hydrolase activity"/>
    <property type="evidence" value="ECO:0007669"/>
    <property type="project" value="TreeGrafter"/>
</dbReference>
<comment type="caution">
    <text evidence="5">The sequence shown here is derived from an EMBL/GenBank/DDBJ whole genome shotgun (WGS) entry which is preliminary data.</text>
</comment>
<evidence type="ECO:0000259" key="4">
    <source>
        <dbReference type="Pfam" id="PF00884"/>
    </source>
</evidence>
<dbReference type="InterPro" id="IPR024607">
    <property type="entry name" value="Sulfatase_CS"/>
</dbReference>
<dbReference type="PANTHER" id="PTHR45953">
    <property type="entry name" value="IDURONATE 2-SULFATASE"/>
    <property type="match status" value="1"/>
</dbReference>
<feature type="domain" description="Sulfatase N-terminal" evidence="4">
    <location>
        <begin position="2"/>
        <end position="289"/>
    </location>
</feature>
<evidence type="ECO:0000313" key="5">
    <source>
        <dbReference type="EMBL" id="RHF69921.1"/>
    </source>
</evidence>
<dbReference type="AlphaFoldDB" id="A0A414PN01"/>
<dbReference type="PANTHER" id="PTHR45953:SF1">
    <property type="entry name" value="IDURONATE 2-SULFATASE"/>
    <property type="match status" value="1"/>
</dbReference>
<dbReference type="SUPFAM" id="SSF53649">
    <property type="entry name" value="Alkaline phosphatase-like"/>
    <property type="match status" value="1"/>
</dbReference>
<dbReference type="Pfam" id="PF00884">
    <property type="entry name" value="Sulfatase"/>
    <property type="match status" value="1"/>
</dbReference>
<comment type="similarity">
    <text evidence="1">Belongs to the sulfatase family.</text>
</comment>
<dbReference type="PROSITE" id="PS00523">
    <property type="entry name" value="SULFATASE_1"/>
    <property type="match status" value="1"/>
</dbReference>
<accession>A0A414PN01</accession>